<comment type="caution">
    <text evidence="3">The sequence shown here is derived from an EMBL/GenBank/DDBJ whole genome shotgun (WGS) entry which is preliminary data.</text>
</comment>
<dbReference type="Proteomes" id="UP000253383">
    <property type="component" value="Unassembled WGS sequence"/>
</dbReference>
<evidence type="ECO:0000313" key="3">
    <source>
        <dbReference type="EMBL" id="RCR69505.1"/>
    </source>
</evidence>
<gene>
    <name evidence="3" type="ORF">DUE52_11685</name>
</gene>
<keyword evidence="4" id="KW-1185">Reference proteome</keyword>
<feature type="domain" description="GmrSD restriction endonucleases C-terminal" evidence="2">
    <location>
        <begin position="426"/>
        <end position="563"/>
    </location>
</feature>
<protein>
    <submittedName>
        <fullName evidence="3">DUF262 domain-containing protein</fullName>
    </submittedName>
</protein>
<dbReference type="PANTHER" id="PTHR35149:SF2">
    <property type="entry name" value="DUF262 DOMAIN-CONTAINING PROTEIN"/>
    <property type="match status" value="1"/>
</dbReference>
<dbReference type="OrthoDB" id="9798761at2"/>
<dbReference type="Pfam" id="PF03235">
    <property type="entry name" value="GmrSD_N"/>
    <property type="match status" value="1"/>
</dbReference>
<dbReference type="PANTHER" id="PTHR35149">
    <property type="entry name" value="SLL5132 PROTEIN"/>
    <property type="match status" value="1"/>
</dbReference>
<evidence type="ECO:0000259" key="1">
    <source>
        <dbReference type="Pfam" id="PF03235"/>
    </source>
</evidence>
<evidence type="ECO:0000313" key="4">
    <source>
        <dbReference type="Proteomes" id="UP000253383"/>
    </source>
</evidence>
<reference evidence="3 4" key="1">
    <citation type="submission" date="2018-07" db="EMBL/GenBank/DDBJ databases">
        <title>Genome analysis of Larkinella rosea.</title>
        <authorList>
            <person name="Zhou Z."/>
            <person name="Wang G."/>
        </authorList>
    </citation>
    <scope>NUCLEOTIDE SEQUENCE [LARGE SCALE GENOMIC DNA]</scope>
    <source>
        <strain evidence="4">zzj9</strain>
    </source>
</reference>
<dbReference type="InterPro" id="IPR011089">
    <property type="entry name" value="GmrSD_C"/>
</dbReference>
<dbReference type="Pfam" id="PF07510">
    <property type="entry name" value="GmrSD_C"/>
    <property type="match status" value="1"/>
</dbReference>
<dbReference type="AlphaFoldDB" id="A0A368JQA7"/>
<name>A0A368JQA7_9BACT</name>
<evidence type="ECO:0000259" key="2">
    <source>
        <dbReference type="Pfam" id="PF07510"/>
    </source>
</evidence>
<proteinExistence type="predicted"/>
<dbReference type="EMBL" id="QOWE01000008">
    <property type="protein sequence ID" value="RCR69505.1"/>
    <property type="molecule type" value="Genomic_DNA"/>
</dbReference>
<feature type="domain" description="GmrSD restriction endonucleases N-terminal" evidence="1">
    <location>
        <begin position="14"/>
        <end position="245"/>
    </location>
</feature>
<organism evidence="3 4">
    <name type="scientific">Larkinella punicea</name>
    <dbReference type="NCBI Taxonomy" id="2315727"/>
    <lineage>
        <taxon>Bacteria</taxon>
        <taxon>Pseudomonadati</taxon>
        <taxon>Bacteroidota</taxon>
        <taxon>Cytophagia</taxon>
        <taxon>Cytophagales</taxon>
        <taxon>Spirosomataceae</taxon>
        <taxon>Larkinella</taxon>
    </lineage>
</organism>
<dbReference type="RefSeq" id="WP_114406193.1">
    <property type="nucleotide sequence ID" value="NZ_QOWE01000008.1"/>
</dbReference>
<accession>A0A368JQA7</accession>
<dbReference type="InterPro" id="IPR004919">
    <property type="entry name" value="GmrSD_N"/>
</dbReference>
<sequence length="571" mass="65983">MAITSLLDTKTLSLNEILGNGKIYRVPAFQRDYSWEQDNWEDLWNDLVTVYQTGNPHYMGSIVLQISGNEDDKEYLVIDGQQRFTTLSLLILSVIRKIKNLADSGVETTNNLERIEILMRDYIGKKDPSSLLYSSKLFLNENNDGFYQQRLLNFRSPVNYSKLSDSEKLLWDAYIFFNKQIDILFPNNLTNGGEVTAFLSKSIGEQLKFIQITVRDELNAYTVFETLNSRGIDLTSTDLLKNYIFSLVAKSSSDLSILKGQWKKIIDSIGLKEFPIFLRHYLNARSSLVTKDRLFKSQKHFVKTDQNVFDLLGHLEGYSYTYNALFNSEDELWGGDKEVKDLINSLNLFRVTLCHSLLMVAYDKLSLPDFKKVLSAVVTISFRYNVIGKLQTNDMEKAYNKIANKVYSGSFQQVQQIINDLKILYINDDNFRNYFTLKMFNTTNSQQKKIARYILYKIESYLAGGVNASYDLDDGTIEHILPENMDEDWSQMFSDEEHSRNVYMLGNLTLLEPSKNGRDAAQKIMKDKIEVYKTSKFALSNEITATDWTVKMIQHRQMRLAKIATGIWKIQ</sequence>